<keyword evidence="2" id="KW-0479">Metal-binding</keyword>
<organism evidence="5 6">
    <name type="scientific">Phycomyces blakesleeanus (strain ATCC 8743b / DSM 1359 / FGSC 10004 / NBRC 33097 / NRRL 1555)</name>
    <dbReference type="NCBI Taxonomy" id="763407"/>
    <lineage>
        <taxon>Eukaryota</taxon>
        <taxon>Fungi</taxon>
        <taxon>Fungi incertae sedis</taxon>
        <taxon>Mucoromycota</taxon>
        <taxon>Mucoromycotina</taxon>
        <taxon>Mucoromycetes</taxon>
        <taxon>Mucorales</taxon>
        <taxon>Phycomycetaceae</taxon>
        <taxon>Phycomyces</taxon>
    </lineage>
</organism>
<dbReference type="GO" id="GO:0046872">
    <property type="term" value="F:metal ion binding"/>
    <property type="evidence" value="ECO:0007669"/>
    <property type="project" value="UniProtKB-KW"/>
</dbReference>
<evidence type="ECO:0000256" key="1">
    <source>
        <dbReference type="ARBA" id="ARBA00001968"/>
    </source>
</evidence>
<protein>
    <recommendedName>
        <fullName evidence="4">DDE Tnp4 domain-containing protein</fullName>
    </recommendedName>
</protein>
<dbReference type="RefSeq" id="XP_018290888.1">
    <property type="nucleotide sequence ID" value="XM_018439348.1"/>
</dbReference>
<evidence type="ECO:0000256" key="3">
    <source>
        <dbReference type="SAM" id="MobiDB-lite"/>
    </source>
</evidence>
<feature type="region of interest" description="Disordered" evidence="3">
    <location>
        <begin position="1"/>
        <end position="21"/>
    </location>
</feature>
<reference evidence="6" key="1">
    <citation type="submission" date="2015-06" db="EMBL/GenBank/DDBJ databases">
        <title>Expansion of signal transduction pathways in fungi by whole-genome duplication.</title>
        <authorList>
            <consortium name="DOE Joint Genome Institute"/>
            <person name="Corrochano L.M."/>
            <person name="Kuo A."/>
            <person name="Marcet-Houben M."/>
            <person name="Polaino S."/>
            <person name="Salamov A."/>
            <person name="Villalobos J.M."/>
            <person name="Alvarez M.I."/>
            <person name="Avalos J."/>
            <person name="Benito E.P."/>
            <person name="Benoit I."/>
            <person name="Burger G."/>
            <person name="Camino L.P."/>
            <person name="Canovas D."/>
            <person name="Cerda-Olmedo E."/>
            <person name="Cheng J.-F."/>
            <person name="Dominguez A."/>
            <person name="Elias M."/>
            <person name="Eslava A.P."/>
            <person name="Glaser F."/>
            <person name="Grimwood J."/>
            <person name="Gutierrez G."/>
            <person name="Heitman J."/>
            <person name="Henrissat B."/>
            <person name="Iturriaga E.A."/>
            <person name="Lang B.F."/>
            <person name="Lavin J.L."/>
            <person name="Lee S."/>
            <person name="Li W."/>
            <person name="Lindquist E."/>
            <person name="Lopez-Garcia S."/>
            <person name="Luque E.M."/>
            <person name="Marcos A.T."/>
            <person name="Martin J."/>
            <person name="McCluskey K."/>
            <person name="Medina H.R."/>
            <person name="Miralles-Duran A."/>
            <person name="Miyazaki A."/>
            <person name="Munoz-Torres E."/>
            <person name="Oguiza J.A."/>
            <person name="Ohm R."/>
            <person name="Olmedo M."/>
            <person name="Orejas M."/>
            <person name="Ortiz-Castellanos L."/>
            <person name="Pisabarro A.G."/>
            <person name="Rodriguez-Romero J."/>
            <person name="Ruiz-Herrera J."/>
            <person name="Ruiz-Vazquez R."/>
            <person name="Sanz C."/>
            <person name="Schackwitz W."/>
            <person name="Schmutz J."/>
            <person name="Shahriari M."/>
            <person name="Shelest E."/>
            <person name="Silva-Franco F."/>
            <person name="Soanes D."/>
            <person name="Syed K."/>
            <person name="Tagua V.G."/>
            <person name="Talbot N.J."/>
            <person name="Thon M."/>
            <person name="De vries R.P."/>
            <person name="Wiebenga A."/>
            <person name="Yadav J.S."/>
            <person name="Braun E.L."/>
            <person name="Baker S."/>
            <person name="Garre V."/>
            <person name="Horwitz B."/>
            <person name="Torres-Martinez S."/>
            <person name="Idnurm A."/>
            <person name="Herrera-Estrella A."/>
            <person name="Gabaldon T."/>
            <person name="Grigoriev I.V."/>
        </authorList>
    </citation>
    <scope>NUCLEOTIDE SEQUENCE [LARGE SCALE GENOMIC DNA]</scope>
    <source>
        <strain evidence="6">NRRL 1555(-)</strain>
    </source>
</reference>
<evidence type="ECO:0000313" key="5">
    <source>
        <dbReference type="EMBL" id="OAD72848.1"/>
    </source>
</evidence>
<dbReference type="EMBL" id="KV440982">
    <property type="protein sequence ID" value="OAD72848.1"/>
    <property type="molecule type" value="Genomic_DNA"/>
</dbReference>
<dbReference type="OrthoDB" id="2283980at2759"/>
<dbReference type="Pfam" id="PF13359">
    <property type="entry name" value="DDE_Tnp_4"/>
    <property type="match status" value="1"/>
</dbReference>
<gene>
    <name evidence="5" type="ORF">PHYBLDRAFT_187206</name>
</gene>
<accession>A0A162NBK8</accession>
<evidence type="ECO:0000259" key="4">
    <source>
        <dbReference type="Pfam" id="PF13359"/>
    </source>
</evidence>
<dbReference type="InterPro" id="IPR027806">
    <property type="entry name" value="HARBI1_dom"/>
</dbReference>
<dbReference type="InParanoid" id="A0A162NBK8"/>
<evidence type="ECO:0000256" key="2">
    <source>
        <dbReference type="ARBA" id="ARBA00022723"/>
    </source>
</evidence>
<evidence type="ECO:0000313" key="6">
    <source>
        <dbReference type="Proteomes" id="UP000077315"/>
    </source>
</evidence>
<proteinExistence type="predicted"/>
<dbReference type="AlphaFoldDB" id="A0A162NBK8"/>
<name>A0A162NBK8_PHYB8</name>
<keyword evidence="6" id="KW-1185">Reference proteome</keyword>
<comment type="cofactor">
    <cofactor evidence="1">
        <name>a divalent metal cation</name>
        <dbReference type="ChEBI" id="CHEBI:60240"/>
    </cofactor>
</comment>
<dbReference type="Proteomes" id="UP000077315">
    <property type="component" value="Unassembled WGS sequence"/>
</dbReference>
<dbReference type="VEuPathDB" id="FungiDB:PHYBLDRAFT_187206"/>
<feature type="domain" description="DDE Tnp4" evidence="4">
    <location>
        <begin position="161"/>
        <end position="314"/>
    </location>
</feature>
<sequence>MTDRSEYNISNHAQNEEETIPQEIRRARRARYSKLNLNLLSDGTCIYLFRFTLGEIERITTALGLDHVYRFSSIQVRKNLGFAMLLNRYSFPRRLGDMSILFGMSESNVSVVCRGFESIVMNQIKWGLQFNIKQFRPENLERFASAIYDKGAALPNIVDFIDGTMQAISRPSQGNEVQKAFYNGWKHMHALKYQYVVTPDGITSSLLGPYVGSRHDQYIYTMSKTEARVEKYLDIVPDVELPFALYGDPAYMVSKCLYSPFEGVSLNLDKKINKSMSKVRVAVEWEFGEVQKYFKYSKYKYAMKTGETSPATVYMLSTVFKNMIHCTGRNRSPTSSYFGLEPPTLEEYISGLRRDKIDGEDEDDILF</sequence>
<dbReference type="GeneID" id="29000254"/>